<evidence type="ECO:0000256" key="14">
    <source>
        <dbReference type="ARBA" id="ARBA00022960"/>
    </source>
</evidence>
<keyword evidence="20" id="KW-0511">Multifunctional enzyme</keyword>
<dbReference type="InterPro" id="IPR036950">
    <property type="entry name" value="PBP_transglycosylase"/>
</dbReference>
<name>A0A2Z4U934_9FIRM</name>
<evidence type="ECO:0000256" key="1">
    <source>
        <dbReference type="ARBA" id="ARBA00002624"/>
    </source>
</evidence>
<evidence type="ECO:0000256" key="23">
    <source>
        <dbReference type="ARBA" id="ARBA00044770"/>
    </source>
</evidence>
<keyword evidence="16" id="KW-0573">Peptidoglycan synthesis</keyword>
<evidence type="ECO:0000256" key="2">
    <source>
        <dbReference type="ARBA" id="ARBA00004401"/>
    </source>
</evidence>
<keyword evidence="8" id="KW-0121">Carboxypeptidase</keyword>
<evidence type="ECO:0000256" key="4">
    <source>
        <dbReference type="ARBA" id="ARBA00007090"/>
    </source>
</evidence>
<dbReference type="GO" id="GO:0005886">
    <property type="term" value="C:plasma membrane"/>
    <property type="evidence" value="ECO:0007669"/>
    <property type="project" value="UniProtKB-SubCell"/>
</dbReference>
<dbReference type="FunFam" id="1.10.3810.10:FF:000001">
    <property type="entry name" value="Penicillin-binding protein 1A"/>
    <property type="match status" value="1"/>
</dbReference>
<gene>
    <name evidence="30" type="ORF">DQQ01_03145</name>
</gene>
<reference evidence="31" key="1">
    <citation type="submission" date="2018-06" db="EMBL/GenBank/DDBJ databases">
        <title>Description of Blautia argi sp. nov., a new anaerobic isolated from dog feces.</title>
        <authorList>
            <person name="Chang Y.-H."/>
            <person name="Paek J."/>
            <person name="Shin Y."/>
        </authorList>
    </citation>
    <scope>NUCLEOTIDE SEQUENCE [LARGE SCALE GENOMIC DNA]</scope>
    <source>
        <strain evidence="31">KCTC 15426</strain>
    </source>
</reference>
<dbReference type="OrthoDB" id="9766909at2"/>
<dbReference type="EC" id="3.4.16.4" evidence="6"/>
<keyword evidence="15" id="KW-0735">Signal-anchor</keyword>
<dbReference type="GO" id="GO:0008658">
    <property type="term" value="F:penicillin binding"/>
    <property type="evidence" value="ECO:0007669"/>
    <property type="project" value="InterPro"/>
</dbReference>
<dbReference type="SUPFAM" id="SSF56601">
    <property type="entry name" value="beta-lactamase/transpeptidase-like"/>
    <property type="match status" value="1"/>
</dbReference>
<proteinExistence type="inferred from homology"/>
<protein>
    <recommendedName>
        <fullName evidence="7">Penicillin-binding protein 1A</fullName>
        <ecNumber evidence="23">2.4.99.28</ecNumber>
        <ecNumber evidence="6">3.4.16.4</ecNumber>
    </recommendedName>
</protein>
<evidence type="ECO:0000256" key="13">
    <source>
        <dbReference type="ARBA" id="ARBA00022801"/>
    </source>
</evidence>
<dbReference type="GO" id="GO:0009002">
    <property type="term" value="F:serine-type D-Ala-D-Ala carboxypeptidase activity"/>
    <property type="evidence" value="ECO:0007669"/>
    <property type="project" value="UniProtKB-EC"/>
</dbReference>
<organism evidence="30 31">
    <name type="scientific">Blautia argi</name>
    <dbReference type="NCBI Taxonomy" id="1912897"/>
    <lineage>
        <taxon>Bacteria</taxon>
        <taxon>Bacillati</taxon>
        <taxon>Bacillota</taxon>
        <taxon>Clostridia</taxon>
        <taxon>Lachnospirales</taxon>
        <taxon>Lachnospiraceae</taxon>
        <taxon>Blautia</taxon>
    </lineage>
</organism>
<dbReference type="AlphaFoldDB" id="A0A2Z4U934"/>
<feature type="transmembrane region" description="Helical" evidence="27">
    <location>
        <begin position="30"/>
        <end position="53"/>
    </location>
</feature>
<evidence type="ECO:0000313" key="30">
    <source>
        <dbReference type="EMBL" id="AWY97319.1"/>
    </source>
</evidence>
<dbReference type="GO" id="GO:0006508">
    <property type="term" value="P:proteolysis"/>
    <property type="evidence" value="ECO:0007669"/>
    <property type="project" value="UniProtKB-KW"/>
</dbReference>
<evidence type="ECO:0000256" key="10">
    <source>
        <dbReference type="ARBA" id="ARBA00022676"/>
    </source>
</evidence>
<comment type="catalytic activity">
    <reaction evidence="22">
        <text>Preferential cleavage: (Ac)2-L-Lys-D-Ala-|-D-Ala. Also transpeptidation of peptidyl-alanyl moieties that are N-acyl substituents of D-alanine.</text>
        <dbReference type="EC" id="3.4.16.4"/>
    </reaction>
</comment>
<dbReference type="InterPro" id="IPR023346">
    <property type="entry name" value="Lysozyme-like_dom_sf"/>
</dbReference>
<feature type="compositionally biased region" description="Pro residues" evidence="26">
    <location>
        <begin position="819"/>
        <end position="853"/>
    </location>
</feature>
<comment type="similarity">
    <text evidence="4">In the C-terminal section; belongs to the transpeptidase family.</text>
</comment>
<keyword evidence="9" id="KW-0645">Protease</keyword>
<evidence type="ECO:0000256" key="24">
    <source>
        <dbReference type="ARBA" id="ARBA00049902"/>
    </source>
</evidence>
<keyword evidence="19" id="KW-0046">Antibiotic resistance</keyword>
<dbReference type="GO" id="GO:0008360">
    <property type="term" value="P:regulation of cell shape"/>
    <property type="evidence" value="ECO:0007669"/>
    <property type="project" value="UniProtKB-KW"/>
</dbReference>
<evidence type="ECO:0000256" key="22">
    <source>
        <dbReference type="ARBA" id="ARBA00034000"/>
    </source>
</evidence>
<evidence type="ECO:0000256" key="16">
    <source>
        <dbReference type="ARBA" id="ARBA00022984"/>
    </source>
</evidence>
<feature type="region of interest" description="Disordered" evidence="26">
    <location>
        <begin position="788"/>
        <end position="861"/>
    </location>
</feature>
<comment type="subcellular location">
    <subcellularLocation>
        <location evidence="2">Cell membrane</location>
        <topology evidence="2">Single-pass type II membrane protein</topology>
    </subcellularLocation>
</comment>
<dbReference type="Pfam" id="PF00912">
    <property type="entry name" value="Transgly"/>
    <property type="match status" value="1"/>
</dbReference>
<comment type="catalytic activity">
    <reaction evidence="24">
        <text>[GlcNAc-(1-&gt;4)-Mur2Ac(oyl-L-Ala-gamma-D-Glu-L-Lys-D-Ala-D-Ala)](n)-di-trans,octa-cis-undecaprenyl diphosphate + beta-D-GlcNAc-(1-&gt;4)-Mur2Ac(oyl-L-Ala-gamma-D-Glu-L-Lys-D-Ala-D-Ala)-di-trans,octa-cis-undecaprenyl diphosphate = [GlcNAc-(1-&gt;4)-Mur2Ac(oyl-L-Ala-gamma-D-Glu-L-Lys-D-Ala-D-Ala)](n+1)-di-trans,octa-cis-undecaprenyl diphosphate + di-trans,octa-cis-undecaprenyl diphosphate + H(+)</text>
        <dbReference type="Rhea" id="RHEA:23708"/>
        <dbReference type="Rhea" id="RHEA-COMP:9602"/>
        <dbReference type="Rhea" id="RHEA-COMP:9603"/>
        <dbReference type="ChEBI" id="CHEBI:15378"/>
        <dbReference type="ChEBI" id="CHEBI:58405"/>
        <dbReference type="ChEBI" id="CHEBI:60033"/>
        <dbReference type="ChEBI" id="CHEBI:78435"/>
        <dbReference type="EC" id="2.4.99.28"/>
    </reaction>
</comment>
<evidence type="ECO:0000256" key="12">
    <source>
        <dbReference type="ARBA" id="ARBA00022692"/>
    </source>
</evidence>
<dbReference type="KEGG" id="blau:DQQ01_03145"/>
<dbReference type="InterPro" id="IPR001460">
    <property type="entry name" value="PCN-bd_Tpept"/>
</dbReference>
<keyword evidence="12 27" id="KW-0812">Transmembrane</keyword>
<evidence type="ECO:0000256" key="26">
    <source>
        <dbReference type="SAM" id="MobiDB-lite"/>
    </source>
</evidence>
<dbReference type="Pfam" id="PF00905">
    <property type="entry name" value="Transpeptidase"/>
    <property type="match status" value="1"/>
</dbReference>
<dbReference type="PANTHER" id="PTHR32282">
    <property type="entry name" value="BINDING PROTEIN TRANSPEPTIDASE, PUTATIVE-RELATED"/>
    <property type="match status" value="1"/>
</dbReference>
<dbReference type="PANTHER" id="PTHR32282:SF33">
    <property type="entry name" value="PEPTIDOGLYCAN GLYCOSYLTRANSFERASE"/>
    <property type="match status" value="1"/>
</dbReference>
<dbReference type="Gene3D" id="1.10.3810.10">
    <property type="entry name" value="Biosynthetic peptidoglycan transglycosylase-like"/>
    <property type="match status" value="1"/>
</dbReference>
<comment type="similarity">
    <text evidence="5">In the N-terminal section; belongs to the glycosyltransferase 51 family.</text>
</comment>
<dbReference type="SUPFAM" id="SSF53955">
    <property type="entry name" value="Lysozyme-like"/>
    <property type="match status" value="1"/>
</dbReference>
<keyword evidence="17 27" id="KW-1133">Transmembrane helix</keyword>
<dbReference type="EC" id="2.4.99.28" evidence="23"/>
<keyword evidence="31" id="KW-1185">Reference proteome</keyword>
<evidence type="ECO:0000259" key="28">
    <source>
        <dbReference type="Pfam" id="PF00905"/>
    </source>
</evidence>
<evidence type="ECO:0000256" key="27">
    <source>
        <dbReference type="SAM" id="Phobius"/>
    </source>
</evidence>
<sequence>MNFGKRAVNKKRNDLTSHSTMMGKKANVSFLRIIFISLMALLVIVGCTGIGALRGLIDSAPDASEVNIVPAGEATFVYDANGNQLQKLTAPNSNRMSVPIEKIPLDLQHAVVAIEDERFYEHNGIDIRGILRAGVRGLANGGNFTEGASTITQQLLKNTVFTGWTNESVVQRFKRKFQEQYLAIQLEKQVKDKDVILENYLNTINLGNGNYGVQAAAQGYFGKDVSDLTLSECTVIAGISQNPTKFNPAVYPEKNAQRRKDVLDHMLDQEYITKEQYDECLADNVYERIQAVEQTQEETNKTYSYFIDELTEQVVKDLQEQKGYTEAQAYSALYSGGLRVYTTQDPAIQQICDEEYANPDNFPAGSQVTLDYALTVKHPNGEQENYSKEMLQEYFIQNEDANFTLLFNSAESAQAHVDAYKAAILADGSQVVSESIHMTPQPQSSITIIDQHTGYVKAIVGGRGEKSSSLTLNRATNTLRQPGSTFKPLAVYAAALNEGGMTLATTFKDEPYTYANGQPLYNYDHQYHGTVSMRTAIMKSYNIPAVLAMEEITPEVGVEYLKKFGFTSILDEPKEIPTGSGDFYTDKNLPTALGGITQGVSNLELTAAYAAIANNGTYIKPVFYTKILDADGNVVIDNTPEKTTVLRPSTAYLLTSAMEDVVNQGTGTRLQLSNMPVAGKTGTTDNYKNLWFSGFTPYYTCSVWAGYDDNTVLPQGTARTYQQTLWKKIMQRIHTDLPKTEFKMPSTVEEASICTSTGLLATSSCNAVTELFDTEQLPKKYCSGHYRPSYNYESEPDSGSGETAPEEPQPDNPVTEPEQTPPEAPNPETPPETPPTETPVEPPEAPQETPPAETPAESPEA</sequence>
<dbReference type="Gene3D" id="3.40.710.10">
    <property type="entry name" value="DD-peptidase/beta-lactamase superfamily"/>
    <property type="match status" value="2"/>
</dbReference>
<feature type="domain" description="Glycosyl transferase family 51" evidence="29">
    <location>
        <begin position="82"/>
        <end position="266"/>
    </location>
</feature>
<evidence type="ECO:0000256" key="15">
    <source>
        <dbReference type="ARBA" id="ARBA00022968"/>
    </source>
</evidence>
<evidence type="ECO:0000256" key="17">
    <source>
        <dbReference type="ARBA" id="ARBA00022989"/>
    </source>
</evidence>
<keyword evidence="11 30" id="KW-0808">Transferase</keyword>
<dbReference type="RefSeq" id="WP_111918351.1">
    <property type="nucleotide sequence ID" value="NZ_CAUWHR010000018.1"/>
</dbReference>
<evidence type="ECO:0000259" key="29">
    <source>
        <dbReference type="Pfam" id="PF00912"/>
    </source>
</evidence>
<dbReference type="NCBIfam" id="TIGR02074">
    <property type="entry name" value="PBP_1a_fam"/>
    <property type="match status" value="1"/>
</dbReference>
<keyword evidence="10" id="KW-0328">Glycosyltransferase</keyword>
<evidence type="ECO:0000256" key="21">
    <source>
        <dbReference type="ARBA" id="ARBA00023316"/>
    </source>
</evidence>
<dbReference type="GO" id="GO:0009252">
    <property type="term" value="P:peptidoglycan biosynthetic process"/>
    <property type="evidence" value="ECO:0007669"/>
    <property type="project" value="UniProtKB-UniPathway"/>
</dbReference>
<evidence type="ECO:0000256" key="5">
    <source>
        <dbReference type="ARBA" id="ARBA00007739"/>
    </source>
</evidence>
<evidence type="ECO:0000256" key="8">
    <source>
        <dbReference type="ARBA" id="ARBA00022645"/>
    </source>
</evidence>
<dbReference type="Proteomes" id="UP000250003">
    <property type="component" value="Chromosome"/>
</dbReference>
<dbReference type="EMBL" id="CP030280">
    <property type="protein sequence ID" value="AWY97319.1"/>
    <property type="molecule type" value="Genomic_DNA"/>
</dbReference>
<dbReference type="GO" id="GO:0046677">
    <property type="term" value="P:response to antibiotic"/>
    <property type="evidence" value="ECO:0007669"/>
    <property type="project" value="UniProtKB-KW"/>
</dbReference>
<dbReference type="GO" id="GO:0071555">
    <property type="term" value="P:cell wall organization"/>
    <property type="evidence" value="ECO:0007669"/>
    <property type="project" value="UniProtKB-KW"/>
</dbReference>
<feature type="domain" description="Penicillin-binding protein transpeptidase" evidence="28">
    <location>
        <begin position="445"/>
        <end position="707"/>
    </location>
</feature>
<evidence type="ECO:0000256" key="19">
    <source>
        <dbReference type="ARBA" id="ARBA00023251"/>
    </source>
</evidence>
<keyword evidence="13" id="KW-0378">Hydrolase</keyword>
<dbReference type="InterPro" id="IPR012338">
    <property type="entry name" value="Beta-lactam/transpept-like"/>
</dbReference>
<evidence type="ECO:0000256" key="7">
    <source>
        <dbReference type="ARBA" id="ARBA00018638"/>
    </source>
</evidence>
<keyword evidence="18 27" id="KW-0472">Membrane</keyword>
<comment type="pathway">
    <text evidence="3">Cell wall biogenesis; peptidoglycan biosynthesis.</text>
</comment>
<dbReference type="InterPro" id="IPR001264">
    <property type="entry name" value="Glyco_trans_51"/>
</dbReference>
<keyword evidence="21" id="KW-0961">Cell wall biogenesis/degradation</keyword>
<evidence type="ECO:0000256" key="3">
    <source>
        <dbReference type="ARBA" id="ARBA00004752"/>
    </source>
</evidence>
<evidence type="ECO:0000256" key="18">
    <source>
        <dbReference type="ARBA" id="ARBA00023136"/>
    </source>
</evidence>
<evidence type="ECO:0000256" key="11">
    <source>
        <dbReference type="ARBA" id="ARBA00022679"/>
    </source>
</evidence>
<evidence type="ECO:0000256" key="6">
    <source>
        <dbReference type="ARBA" id="ARBA00012448"/>
    </source>
</evidence>
<evidence type="ECO:0000256" key="20">
    <source>
        <dbReference type="ARBA" id="ARBA00023268"/>
    </source>
</evidence>
<accession>A0A2Z4U934</accession>
<dbReference type="GO" id="GO:0008955">
    <property type="term" value="F:peptidoglycan glycosyltransferase activity"/>
    <property type="evidence" value="ECO:0007669"/>
    <property type="project" value="UniProtKB-EC"/>
</dbReference>
<evidence type="ECO:0000256" key="25">
    <source>
        <dbReference type="ARBA" id="ARBA00060592"/>
    </source>
</evidence>
<evidence type="ECO:0000313" key="31">
    <source>
        <dbReference type="Proteomes" id="UP000250003"/>
    </source>
</evidence>
<evidence type="ECO:0000256" key="9">
    <source>
        <dbReference type="ARBA" id="ARBA00022670"/>
    </source>
</evidence>
<comment type="pathway">
    <text evidence="25">Glycan biosynthesis.</text>
</comment>
<keyword evidence="14" id="KW-0133">Cell shape</keyword>
<comment type="function">
    <text evidence="1">Cell wall formation. Synthesis of cross-linked peptidoglycan from the lipid intermediates. The enzyme has a penicillin-insensitive transglycosylase N-terminal domain (formation of linear glycan strands) and a penicillin-sensitive transpeptidase C-terminal domain (cross-linking of the peptide subunits).</text>
</comment>
<dbReference type="InterPro" id="IPR050396">
    <property type="entry name" value="Glycosyltr_51/Transpeptidase"/>
</dbReference>
<dbReference type="UniPathway" id="UPA00219"/>